<dbReference type="GO" id="GO:0005764">
    <property type="term" value="C:lysosome"/>
    <property type="evidence" value="ECO:0007669"/>
    <property type="project" value="TreeGrafter"/>
</dbReference>
<dbReference type="InterPro" id="IPR015883">
    <property type="entry name" value="Glyco_hydro_20_cat"/>
</dbReference>
<dbReference type="Pfam" id="PF01082">
    <property type="entry name" value="Cu2_monooxygen"/>
    <property type="match status" value="1"/>
</dbReference>
<dbReference type="InterPro" id="IPR014784">
    <property type="entry name" value="Cu2_ascorb_mOase-like_C"/>
</dbReference>
<evidence type="ECO:0000259" key="12">
    <source>
        <dbReference type="Pfam" id="PF03712"/>
    </source>
</evidence>
<accession>A0A8S3UHH8</accession>
<feature type="domain" description="Copper type II ascorbate-dependent monooxygenase C-terminal" evidence="12">
    <location>
        <begin position="391"/>
        <end position="528"/>
    </location>
</feature>
<evidence type="ECO:0000259" key="11">
    <source>
        <dbReference type="Pfam" id="PF01082"/>
    </source>
</evidence>
<sequence>MSILDVNMYLKKLDKSKATGLDDVGPNILSMCSDVIAPALTYIFNLSIKSGKFPSIFKTARVCPIFKSGDACNPDNYRPIAVLPCLSKIIERHIANSFLVICVLLISLFDGNYSYPSYQSSIPNGDKAPHPCHQNKLWDGVGHELPEGGGALNPFGVDLYQNKVNTGKIWTKSICESDSDGDGRSNGQELGDPDCLWSEKTNQLLTNSTITHPGICEPTESESCRQKNKWLKCDDNNFHCPSIQEDPDVKELTLRIPKTKVQHKGSRYICTHLHVPLDGDYHVIAVKPLIDNSRVIHHIVLFGCDAIENQPRVNEVNTCVTNEGPSYCHMVTVWSLGIKGECFPDKFGIPIGNNGYTRFMLQIHWQNSEDNVEYTDSSGITLYYTPNLRPYNAAVLTIGQTMFHLAPGQSEVKVSGNCSGQCTKREFQGPIYVHSSFNHMHSLGRKQRVEQYRNGSLINIISDLDKFSFDRQHIKIHDPPIEVQPGDDLRVTCTYDTTSRNETTLFGQGTEHEMCFAFLTFYPFENVHSILKCFTWLKFPHCFILDLMSFGEKGNRSEPGSPWPTPETMKKSSTLLTVNPETLTITANLASCDIIKDAMSRYENIIEMDTKKAEVDTNLVKMKSLSIDIKDNECPDNLTVDESSTLSAASVWGVLRGLETFSQLIYVNELKKIQVKKTSIEDRPRFKHRGIMLDTARHYLPVWILLKNLDAMSYNKFNVFHWHIVDDQSFPYQSKRFPDLSAKGAYTAKHVYTHVDIKRIIDYARLRGIRVIPEFDTPGHTASWGKARKDLLTPCYENGTPGVGKYNSHGEYEILNPTLNRTYKFMEDLLGEVVEVFHDNFVHLGMDEAYHACWATNPDISKFMVQNGIAKGDYSALEEYYIEKVLKIVDSLNRSDIIWQDPIDHGAKVPQNAIIQIWKGSKNTAGTWEEYMTNITNQGHQVILSSCWYLNYISYGQDWKKYYQCDPLNFSGSDNNFEKVLGGEACVFGEYIDHTNLLPRLWPRASAAGERLWSSNDVIQDVESAAFRLDEHRCRMLKRGIPAQPILNGYCGEYDLEEQNDRTAQTESKTACTTSSSMKNNYSGYLTLYYIVLYCIMSKRMV</sequence>
<dbReference type="InterPro" id="IPR036939">
    <property type="entry name" value="Cu2_ascorb_mOase_N_sf"/>
</dbReference>
<dbReference type="InterPro" id="IPR057626">
    <property type="entry name" value="S-S_Temptin"/>
</dbReference>
<dbReference type="EMBL" id="CAJPWZ010002601">
    <property type="protein sequence ID" value="CAG2241881.1"/>
    <property type="molecule type" value="Genomic_DNA"/>
</dbReference>
<dbReference type="InterPro" id="IPR029019">
    <property type="entry name" value="HEX_eukaryotic_N"/>
</dbReference>
<dbReference type="Proteomes" id="UP000683360">
    <property type="component" value="Unassembled WGS sequence"/>
</dbReference>
<gene>
    <name evidence="15" type="ORF">MEDL_54079</name>
</gene>
<dbReference type="GO" id="GO:0016020">
    <property type="term" value="C:membrane"/>
    <property type="evidence" value="ECO:0007669"/>
    <property type="project" value="TreeGrafter"/>
</dbReference>
<dbReference type="SUPFAM" id="SSF49742">
    <property type="entry name" value="PHM/PNGase F"/>
    <property type="match status" value="2"/>
</dbReference>
<feature type="domain" description="Glycoside hydrolase family 20 catalytic" evidence="10">
    <location>
        <begin position="686"/>
        <end position="1015"/>
    </location>
</feature>
<evidence type="ECO:0000313" key="16">
    <source>
        <dbReference type="Proteomes" id="UP000683360"/>
    </source>
</evidence>
<dbReference type="Pfam" id="PF24784">
    <property type="entry name" value="Temptin_C"/>
    <property type="match status" value="1"/>
</dbReference>
<dbReference type="GO" id="GO:0016715">
    <property type="term" value="F:oxidoreductase activity, acting on paired donors, with incorporation or reduction of molecular oxygen, reduced ascorbate as one donor, and incorporation of one atom of oxygen"/>
    <property type="evidence" value="ECO:0007669"/>
    <property type="project" value="InterPro"/>
</dbReference>
<keyword evidence="5 15" id="KW-0378">Hydrolase</keyword>
<feature type="active site" description="Proton donor" evidence="9">
    <location>
        <position position="848"/>
    </location>
</feature>
<dbReference type="GO" id="GO:0030203">
    <property type="term" value="P:glycosaminoglycan metabolic process"/>
    <property type="evidence" value="ECO:0007669"/>
    <property type="project" value="TreeGrafter"/>
</dbReference>
<dbReference type="EC" id="3.2.1.52" evidence="3"/>
<dbReference type="Gene3D" id="3.30.379.10">
    <property type="entry name" value="Chitobiase/beta-hexosaminidase domain 2-like"/>
    <property type="match status" value="1"/>
</dbReference>
<dbReference type="InterPro" id="IPR024548">
    <property type="entry name" value="Cu2_monoox_C"/>
</dbReference>
<evidence type="ECO:0000256" key="8">
    <source>
        <dbReference type="ARBA" id="ARBA00023295"/>
    </source>
</evidence>
<dbReference type="PANTHER" id="PTHR22600:SF21">
    <property type="entry name" value="BETA-HEXOSAMINIDASE A"/>
    <property type="match status" value="1"/>
</dbReference>
<evidence type="ECO:0000256" key="5">
    <source>
        <dbReference type="ARBA" id="ARBA00022801"/>
    </source>
</evidence>
<name>A0A8S3UHH8_MYTED</name>
<keyword evidence="6" id="KW-1015">Disulfide bond</keyword>
<evidence type="ECO:0000259" key="14">
    <source>
        <dbReference type="Pfam" id="PF24784"/>
    </source>
</evidence>
<comment type="catalytic activity">
    <reaction evidence="1">
        <text>Hydrolysis of terminal non-reducing N-acetyl-D-hexosamine residues in N-acetyl-beta-D-hexosaminides.</text>
        <dbReference type="EC" id="3.2.1.52"/>
    </reaction>
</comment>
<dbReference type="GO" id="GO:0006689">
    <property type="term" value="P:ganglioside catabolic process"/>
    <property type="evidence" value="ECO:0007669"/>
    <property type="project" value="TreeGrafter"/>
</dbReference>
<feature type="domain" description="Temptin Cys/Cys disulfide" evidence="14">
    <location>
        <begin position="114"/>
        <end position="215"/>
    </location>
</feature>
<dbReference type="Gene3D" id="2.60.120.230">
    <property type="match status" value="1"/>
</dbReference>
<proteinExistence type="inferred from homology"/>
<keyword evidence="8 15" id="KW-0326">Glycosidase</keyword>
<dbReference type="AlphaFoldDB" id="A0A8S3UHH8"/>
<dbReference type="InterPro" id="IPR000323">
    <property type="entry name" value="Cu2_ascorb_mOase_N"/>
</dbReference>
<evidence type="ECO:0000256" key="4">
    <source>
        <dbReference type="ARBA" id="ARBA00022729"/>
    </source>
</evidence>
<dbReference type="Gene3D" id="2.60.120.310">
    <property type="entry name" value="Copper type II, ascorbate-dependent monooxygenase, N-terminal domain"/>
    <property type="match status" value="1"/>
</dbReference>
<dbReference type="InterPro" id="IPR008977">
    <property type="entry name" value="PHM/PNGase_F_dom_sf"/>
</dbReference>
<dbReference type="OrthoDB" id="428480at2759"/>
<evidence type="ECO:0000313" key="15">
    <source>
        <dbReference type="EMBL" id="CAG2241881.1"/>
    </source>
</evidence>
<dbReference type="Gene3D" id="3.20.20.80">
    <property type="entry name" value="Glycosidases"/>
    <property type="match status" value="1"/>
</dbReference>
<comment type="caution">
    <text evidence="15">The sequence shown here is derived from an EMBL/GenBank/DDBJ whole genome shotgun (WGS) entry which is preliminary data.</text>
</comment>
<dbReference type="GO" id="GO:0005507">
    <property type="term" value="F:copper ion binding"/>
    <property type="evidence" value="ECO:0007669"/>
    <property type="project" value="InterPro"/>
</dbReference>
<evidence type="ECO:0000259" key="10">
    <source>
        <dbReference type="Pfam" id="PF00728"/>
    </source>
</evidence>
<keyword evidence="4" id="KW-0732">Signal</keyword>
<keyword evidence="7" id="KW-0325">Glycoprotein</keyword>
<dbReference type="InterPro" id="IPR029018">
    <property type="entry name" value="Hex-like_dom2"/>
</dbReference>
<evidence type="ECO:0000256" key="7">
    <source>
        <dbReference type="ARBA" id="ARBA00023180"/>
    </source>
</evidence>
<evidence type="ECO:0000256" key="3">
    <source>
        <dbReference type="ARBA" id="ARBA00012663"/>
    </source>
</evidence>
<dbReference type="CDD" id="cd06562">
    <property type="entry name" value="GH20_HexA_HexB-like"/>
    <property type="match status" value="1"/>
</dbReference>
<reference evidence="15" key="1">
    <citation type="submission" date="2021-03" db="EMBL/GenBank/DDBJ databases">
        <authorList>
            <person name="Bekaert M."/>
        </authorList>
    </citation>
    <scope>NUCLEOTIDE SEQUENCE</scope>
</reference>
<dbReference type="PRINTS" id="PR00738">
    <property type="entry name" value="GLHYDRLASE20"/>
</dbReference>
<protein>
    <recommendedName>
        <fullName evidence="3">beta-N-acetylhexosaminidase</fullName>
        <ecNumber evidence="3">3.2.1.52</ecNumber>
    </recommendedName>
</protein>
<evidence type="ECO:0000256" key="2">
    <source>
        <dbReference type="ARBA" id="ARBA00006285"/>
    </source>
</evidence>
<organism evidence="15 16">
    <name type="scientific">Mytilus edulis</name>
    <name type="common">Blue mussel</name>
    <dbReference type="NCBI Taxonomy" id="6550"/>
    <lineage>
        <taxon>Eukaryota</taxon>
        <taxon>Metazoa</taxon>
        <taxon>Spiralia</taxon>
        <taxon>Lophotrochozoa</taxon>
        <taxon>Mollusca</taxon>
        <taxon>Bivalvia</taxon>
        <taxon>Autobranchia</taxon>
        <taxon>Pteriomorphia</taxon>
        <taxon>Mytilida</taxon>
        <taxon>Mytiloidea</taxon>
        <taxon>Mytilidae</taxon>
        <taxon>Mytilinae</taxon>
        <taxon>Mytilus</taxon>
    </lineage>
</organism>
<feature type="domain" description="Copper type II ascorbate-dependent monooxygenase N-terminal" evidence="11">
    <location>
        <begin position="254"/>
        <end position="370"/>
    </location>
</feature>
<comment type="similarity">
    <text evidence="2">Belongs to the glycosyl hydrolase 20 family.</text>
</comment>
<dbReference type="Pfam" id="PF03712">
    <property type="entry name" value="Cu2_monoox_C"/>
    <property type="match status" value="1"/>
</dbReference>
<evidence type="ECO:0000256" key="9">
    <source>
        <dbReference type="PIRSR" id="PIRSR625705-1"/>
    </source>
</evidence>
<dbReference type="InterPro" id="IPR025705">
    <property type="entry name" value="Beta_hexosaminidase_sua/sub"/>
</dbReference>
<dbReference type="Pfam" id="PF00728">
    <property type="entry name" value="Glyco_hydro_20"/>
    <property type="match status" value="1"/>
</dbReference>
<keyword evidence="16" id="KW-1185">Reference proteome</keyword>
<feature type="domain" description="Beta-hexosaminidase eukaryotic type N-terminal" evidence="13">
    <location>
        <begin position="562"/>
        <end position="664"/>
    </location>
</feature>
<evidence type="ECO:0000259" key="13">
    <source>
        <dbReference type="Pfam" id="PF14845"/>
    </source>
</evidence>
<evidence type="ECO:0000256" key="1">
    <source>
        <dbReference type="ARBA" id="ARBA00001231"/>
    </source>
</evidence>
<dbReference type="Pfam" id="PF14845">
    <property type="entry name" value="Glycohydro_20b2"/>
    <property type="match status" value="1"/>
</dbReference>
<dbReference type="InterPro" id="IPR017853">
    <property type="entry name" value="GH"/>
</dbReference>
<dbReference type="FunFam" id="3.20.20.80:FF:000063">
    <property type="entry name" value="Beta-hexosaminidase"/>
    <property type="match status" value="1"/>
</dbReference>
<dbReference type="GO" id="GO:0005975">
    <property type="term" value="P:carbohydrate metabolic process"/>
    <property type="evidence" value="ECO:0007669"/>
    <property type="project" value="InterPro"/>
</dbReference>
<dbReference type="SUPFAM" id="SSF55545">
    <property type="entry name" value="beta-N-acetylhexosaminidase-like domain"/>
    <property type="match status" value="1"/>
</dbReference>
<dbReference type="PANTHER" id="PTHR22600">
    <property type="entry name" value="BETA-HEXOSAMINIDASE"/>
    <property type="match status" value="1"/>
</dbReference>
<dbReference type="SUPFAM" id="SSF51445">
    <property type="entry name" value="(Trans)glycosidases"/>
    <property type="match status" value="1"/>
</dbReference>
<dbReference type="GO" id="GO:0004563">
    <property type="term" value="F:beta-N-acetylhexosaminidase activity"/>
    <property type="evidence" value="ECO:0007669"/>
    <property type="project" value="UniProtKB-EC"/>
</dbReference>
<evidence type="ECO:0000256" key="6">
    <source>
        <dbReference type="ARBA" id="ARBA00023157"/>
    </source>
</evidence>